<organism evidence="6">
    <name type="scientific">Soboliphyme baturini</name>
    <dbReference type="NCBI Taxonomy" id="241478"/>
    <lineage>
        <taxon>Eukaryota</taxon>
        <taxon>Metazoa</taxon>
        <taxon>Ecdysozoa</taxon>
        <taxon>Nematoda</taxon>
        <taxon>Enoplea</taxon>
        <taxon>Dorylaimia</taxon>
        <taxon>Dioctophymatida</taxon>
        <taxon>Dioctophymatoidea</taxon>
        <taxon>Soboliphymatidae</taxon>
        <taxon>Soboliphyme</taxon>
    </lineage>
</organism>
<evidence type="ECO:0000313" key="4">
    <source>
        <dbReference type="EMBL" id="VDP45805.1"/>
    </source>
</evidence>
<dbReference type="Gene3D" id="6.10.250.2800">
    <property type="match status" value="1"/>
</dbReference>
<dbReference type="InterPro" id="IPR055460">
    <property type="entry name" value="IFT52_central"/>
</dbReference>
<feature type="domain" description="IFT52 GIFT" evidence="3">
    <location>
        <begin position="3"/>
        <end position="73"/>
    </location>
</feature>
<feature type="domain" description="IFT52 central" evidence="2">
    <location>
        <begin position="86"/>
        <end position="167"/>
    </location>
</feature>
<dbReference type="InterPro" id="IPR039975">
    <property type="entry name" value="IFT52"/>
</dbReference>
<proteinExistence type="predicted"/>
<dbReference type="OrthoDB" id="10259368at2759"/>
<dbReference type="WBParaSite" id="SBAD_0001254401-mRNA-1">
    <property type="protein sequence ID" value="SBAD_0001254401-mRNA-1"/>
    <property type="gene ID" value="SBAD_0001254401"/>
</dbReference>
<dbReference type="AlphaFoldDB" id="A0A183J8E1"/>
<name>A0A183J8E1_9BILA</name>
<reference evidence="4 5" key="2">
    <citation type="submission" date="2018-11" db="EMBL/GenBank/DDBJ databases">
        <authorList>
            <consortium name="Pathogen Informatics"/>
        </authorList>
    </citation>
    <scope>NUCLEOTIDE SEQUENCE [LARGE SCALE GENOMIC DNA]</scope>
</reference>
<dbReference type="InterPro" id="IPR048643">
    <property type="entry name" value="Itf52_C"/>
</dbReference>
<evidence type="ECO:0000259" key="3">
    <source>
        <dbReference type="Pfam" id="PF23355"/>
    </source>
</evidence>
<dbReference type="GO" id="GO:0042073">
    <property type="term" value="P:intraciliary transport"/>
    <property type="evidence" value="ECO:0007669"/>
    <property type="project" value="TreeGrafter"/>
</dbReference>
<evidence type="ECO:0000313" key="6">
    <source>
        <dbReference type="WBParaSite" id="SBAD_0001254401-mRNA-1"/>
    </source>
</evidence>
<evidence type="ECO:0000259" key="1">
    <source>
        <dbReference type="Pfam" id="PF21178"/>
    </source>
</evidence>
<accession>A0A183J8E1</accession>
<sequence length="262" mass="29214">CRNIPFLYPYGTTLTVSKPAVAILSTGTACYPICRPICALRHVSDSGGKLVVVGSTMLMHDQYFDKEENAAIVITDYSCIPNTLSLASRIKGSVQEGENDFTAHDLAKLPDRCLYNMTLSHFAALRAYEELKVKHEPLGLIPPKFFTPLPPLHISIYPAIFRCPPPPELELFDLDEVLSFEDVRMAQITNQCPQLCVISCRISFALDGEDDIDAYVSACADILGIHDRLPKDQQSAKHVLQFLLDQLVEFKKLNHVDDFTVS</sequence>
<dbReference type="PANTHER" id="PTHR12969:SF7">
    <property type="entry name" value="INTRAFLAGELLAR TRANSPORT PROTEIN 52 HOMOLOG"/>
    <property type="match status" value="1"/>
</dbReference>
<evidence type="ECO:0000313" key="5">
    <source>
        <dbReference type="Proteomes" id="UP000270296"/>
    </source>
</evidence>
<dbReference type="Proteomes" id="UP000270296">
    <property type="component" value="Unassembled WGS sequence"/>
</dbReference>
<feature type="domain" description="Intraflagellar transport protein 52 C-terminal" evidence="1">
    <location>
        <begin position="209"/>
        <end position="244"/>
    </location>
</feature>
<dbReference type="Pfam" id="PF21178">
    <property type="entry name" value="Itf52_C"/>
    <property type="match status" value="1"/>
</dbReference>
<dbReference type="GO" id="GO:0005929">
    <property type="term" value="C:cilium"/>
    <property type="evidence" value="ECO:0007669"/>
    <property type="project" value="TreeGrafter"/>
</dbReference>
<protein>
    <submittedName>
        <fullName evidence="6">Intraflagellar transport protein 52-like protein</fullName>
    </submittedName>
</protein>
<dbReference type="EMBL" id="UZAM01017059">
    <property type="protein sequence ID" value="VDP45805.1"/>
    <property type="molecule type" value="Genomic_DNA"/>
</dbReference>
<keyword evidence="5" id="KW-1185">Reference proteome</keyword>
<evidence type="ECO:0000259" key="2">
    <source>
        <dbReference type="Pfam" id="PF23352"/>
    </source>
</evidence>
<dbReference type="CDD" id="cd23683">
    <property type="entry name" value="IFT52_CTD"/>
    <property type="match status" value="1"/>
</dbReference>
<dbReference type="GO" id="GO:0005814">
    <property type="term" value="C:centriole"/>
    <property type="evidence" value="ECO:0007669"/>
    <property type="project" value="TreeGrafter"/>
</dbReference>
<gene>
    <name evidence="4" type="ORF">SBAD_LOCUS12139</name>
</gene>
<dbReference type="GO" id="GO:0030992">
    <property type="term" value="C:intraciliary transport particle B"/>
    <property type="evidence" value="ECO:0007669"/>
    <property type="project" value="TreeGrafter"/>
</dbReference>
<dbReference type="Pfam" id="PF23352">
    <property type="entry name" value="IFT52_central"/>
    <property type="match status" value="1"/>
</dbReference>
<dbReference type="GO" id="GO:0060271">
    <property type="term" value="P:cilium assembly"/>
    <property type="evidence" value="ECO:0007669"/>
    <property type="project" value="TreeGrafter"/>
</dbReference>
<dbReference type="PANTHER" id="PTHR12969">
    <property type="entry name" value="NGD5/OSM-6/IFT52"/>
    <property type="match status" value="1"/>
</dbReference>
<dbReference type="InterPro" id="IPR055458">
    <property type="entry name" value="IFT52_GIFT"/>
</dbReference>
<reference evidence="6" key="1">
    <citation type="submission" date="2016-06" db="UniProtKB">
        <authorList>
            <consortium name="WormBaseParasite"/>
        </authorList>
    </citation>
    <scope>IDENTIFICATION</scope>
</reference>
<dbReference type="Pfam" id="PF23355">
    <property type="entry name" value="IFT52_GIFT"/>
    <property type="match status" value="1"/>
</dbReference>